<evidence type="ECO:0000256" key="1">
    <source>
        <dbReference type="SAM" id="MobiDB-lite"/>
    </source>
</evidence>
<dbReference type="PANTHER" id="PTHR36393">
    <property type="entry name" value="SULFATE ADENYLYLTRANSFERASE SUBUNIT"/>
    <property type="match status" value="1"/>
</dbReference>
<organism evidence="2 3">
    <name type="scientific">Coffea canephora</name>
    <name type="common">Robusta coffee</name>
    <dbReference type="NCBI Taxonomy" id="49390"/>
    <lineage>
        <taxon>Eukaryota</taxon>
        <taxon>Viridiplantae</taxon>
        <taxon>Streptophyta</taxon>
        <taxon>Embryophyta</taxon>
        <taxon>Tracheophyta</taxon>
        <taxon>Spermatophyta</taxon>
        <taxon>Magnoliopsida</taxon>
        <taxon>eudicotyledons</taxon>
        <taxon>Gunneridae</taxon>
        <taxon>Pentapetalae</taxon>
        <taxon>asterids</taxon>
        <taxon>lamiids</taxon>
        <taxon>Gentianales</taxon>
        <taxon>Rubiaceae</taxon>
        <taxon>Ixoroideae</taxon>
        <taxon>Gardenieae complex</taxon>
        <taxon>Bertiereae - Coffeeae clade</taxon>
        <taxon>Coffeeae</taxon>
        <taxon>Coffea</taxon>
    </lineage>
</organism>
<evidence type="ECO:0000313" key="3">
    <source>
        <dbReference type="Proteomes" id="UP000295252"/>
    </source>
</evidence>
<evidence type="ECO:0000313" key="2">
    <source>
        <dbReference type="EMBL" id="CDP04483.1"/>
    </source>
</evidence>
<dbReference type="AlphaFoldDB" id="A0A068UA44"/>
<dbReference type="FunCoup" id="A0A068UA44">
    <property type="interactions" value="938"/>
</dbReference>
<protein>
    <submittedName>
        <fullName evidence="2">Uncharacterized protein</fullName>
    </submittedName>
</protein>
<reference evidence="3" key="1">
    <citation type="journal article" date="2014" name="Science">
        <title>The coffee genome provides insight into the convergent evolution of caffeine biosynthesis.</title>
        <authorList>
            <person name="Denoeud F."/>
            <person name="Carretero-Paulet L."/>
            <person name="Dereeper A."/>
            <person name="Droc G."/>
            <person name="Guyot R."/>
            <person name="Pietrella M."/>
            <person name="Zheng C."/>
            <person name="Alberti A."/>
            <person name="Anthony F."/>
            <person name="Aprea G."/>
            <person name="Aury J.M."/>
            <person name="Bento P."/>
            <person name="Bernard M."/>
            <person name="Bocs S."/>
            <person name="Campa C."/>
            <person name="Cenci A."/>
            <person name="Combes M.C."/>
            <person name="Crouzillat D."/>
            <person name="Da Silva C."/>
            <person name="Daddiego L."/>
            <person name="De Bellis F."/>
            <person name="Dussert S."/>
            <person name="Garsmeur O."/>
            <person name="Gayraud T."/>
            <person name="Guignon V."/>
            <person name="Jahn K."/>
            <person name="Jamilloux V."/>
            <person name="Joet T."/>
            <person name="Labadie K."/>
            <person name="Lan T."/>
            <person name="Leclercq J."/>
            <person name="Lepelley M."/>
            <person name="Leroy T."/>
            <person name="Li L.T."/>
            <person name="Librado P."/>
            <person name="Lopez L."/>
            <person name="Munoz A."/>
            <person name="Noel B."/>
            <person name="Pallavicini A."/>
            <person name="Perrotta G."/>
            <person name="Poncet V."/>
            <person name="Pot D."/>
            <person name="Priyono X."/>
            <person name="Rigoreau M."/>
            <person name="Rouard M."/>
            <person name="Rozas J."/>
            <person name="Tranchant-Dubreuil C."/>
            <person name="VanBuren R."/>
            <person name="Zhang Q."/>
            <person name="Andrade A.C."/>
            <person name="Argout X."/>
            <person name="Bertrand B."/>
            <person name="de Kochko A."/>
            <person name="Graziosi G."/>
            <person name="Henry R.J."/>
            <person name="Jayarama X."/>
            <person name="Ming R."/>
            <person name="Nagai C."/>
            <person name="Rounsley S."/>
            <person name="Sankoff D."/>
            <person name="Giuliano G."/>
            <person name="Albert V.A."/>
            <person name="Wincker P."/>
            <person name="Lashermes P."/>
        </authorList>
    </citation>
    <scope>NUCLEOTIDE SEQUENCE [LARGE SCALE GENOMIC DNA]</scope>
    <source>
        <strain evidence="3">cv. DH200-94</strain>
    </source>
</reference>
<dbReference type="Gramene" id="CDP04483">
    <property type="protein sequence ID" value="CDP04483"/>
    <property type="gene ID" value="GSCOC_T00017893001"/>
</dbReference>
<feature type="region of interest" description="Disordered" evidence="1">
    <location>
        <begin position="1"/>
        <end position="30"/>
    </location>
</feature>
<gene>
    <name evidence="2" type="ORF">GSCOC_T00017893001</name>
</gene>
<dbReference type="OrthoDB" id="2017354at2759"/>
<dbReference type="STRING" id="49390.A0A068UA44"/>
<dbReference type="Proteomes" id="UP000295252">
    <property type="component" value="Chromosome XI"/>
</dbReference>
<accession>A0A068UA44</accession>
<dbReference type="EMBL" id="HG739096">
    <property type="protein sequence ID" value="CDP04483.1"/>
    <property type="molecule type" value="Genomic_DNA"/>
</dbReference>
<dbReference type="OMA" id="MGRQASK"/>
<sequence length="211" mass="23517">MAQVLSPRPPLPTVHYRKSSPPRKNSARNQLTSYNNSARVNPTWASLQHSLQCNGRFSCLFSNNRKQEEARKALESALGGKKTEFEKWDKELKRREQAGGGGNSGRGGWFRWFGGSDDDHFWEEAQQTSLTILGIIAMCLIIAKGDLMIAVVLNPLLFLLRGTRNGLTFLTTLVREKLNSVTNPSVSTGQQRQISAPVSARENVMKKWGSS</sequence>
<proteinExistence type="predicted"/>
<dbReference type="PhylomeDB" id="A0A068UA44"/>
<dbReference type="PANTHER" id="PTHR36393:SF1">
    <property type="entry name" value="SULFATE ADENYLYLTRANSFERASE SUBUNIT"/>
    <property type="match status" value="1"/>
</dbReference>
<dbReference type="InParanoid" id="A0A068UA44"/>
<keyword evidence="3" id="KW-1185">Reference proteome</keyword>
<name>A0A068UA44_COFCA</name>